<reference evidence="2" key="4">
    <citation type="submission" date="2019-03" db="UniProtKB">
        <authorList>
            <consortium name="EnsemblPlants"/>
        </authorList>
    </citation>
    <scope>IDENTIFICATION</scope>
</reference>
<evidence type="ECO:0000313" key="3">
    <source>
        <dbReference type="Proteomes" id="UP000015105"/>
    </source>
</evidence>
<dbReference type="Gramene" id="AET6Gv20182400.18">
    <property type="protein sequence ID" value="AET6Gv20182400.18"/>
    <property type="gene ID" value="AET6Gv20182400"/>
</dbReference>
<reference evidence="2" key="3">
    <citation type="journal article" date="2017" name="Nature">
        <title>Genome sequence of the progenitor of the wheat D genome Aegilops tauschii.</title>
        <authorList>
            <person name="Luo M.C."/>
            <person name="Gu Y.Q."/>
            <person name="Puiu D."/>
            <person name="Wang H."/>
            <person name="Twardziok S.O."/>
            <person name="Deal K.R."/>
            <person name="Huo N."/>
            <person name="Zhu T."/>
            <person name="Wang L."/>
            <person name="Wang Y."/>
            <person name="McGuire P.E."/>
            <person name="Liu S."/>
            <person name="Long H."/>
            <person name="Ramasamy R.K."/>
            <person name="Rodriguez J.C."/>
            <person name="Van S.L."/>
            <person name="Yuan L."/>
            <person name="Wang Z."/>
            <person name="Xia Z."/>
            <person name="Xiao L."/>
            <person name="Anderson O.D."/>
            <person name="Ouyang S."/>
            <person name="Liang Y."/>
            <person name="Zimin A.V."/>
            <person name="Pertea G."/>
            <person name="Qi P."/>
            <person name="Bennetzen J.L."/>
            <person name="Dai X."/>
            <person name="Dawson M.W."/>
            <person name="Muller H.G."/>
            <person name="Kugler K."/>
            <person name="Rivarola-Duarte L."/>
            <person name="Spannagl M."/>
            <person name="Mayer K.F.X."/>
            <person name="Lu F.H."/>
            <person name="Bevan M.W."/>
            <person name="Leroy P."/>
            <person name="Li P."/>
            <person name="You F.M."/>
            <person name="Sun Q."/>
            <person name="Liu Z."/>
            <person name="Lyons E."/>
            <person name="Wicker T."/>
            <person name="Salzberg S.L."/>
            <person name="Devos K.M."/>
            <person name="Dvorak J."/>
        </authorList>
    </citation>
    <scope>NUCLEOTIDE SEQUENCE [LARGE SCALE GENOMIC DNA]</scope>
    <source>
        <strain evidence="2">cv. AL8/78</strain>
    </source>
</reference>
<feature type="transmembrane region" description="Helical" evidence="1">
    <location>
        <begin position="12"/>
        <end position="28"/>
    </location>
</feature>
<reference evidence="2" key="5">
    <citation type="journal article" date="2021" name="G3 (Bethesda)">
        <title>Aegilops tauschii genome assembly Aet v5.0 features greater sequence contiguity and improved annotation.</title>
        <authorList>
            <person name="Wang L."/>
            <person name="Zhu T."/>
            <person name="Rodriguez J.C."/>
            <person name="Deal K.R."/>
            <person name="Dubcovsky J."/>
            <person name="McGuire P.E."/>
            <person name="Lux T."/>
            <person name="Spannagl M."/>
            <person name="Mayer K.F.X."/>
            <person name="Baldrich P."/>
            <person name="Meyers B.C."/>
            <person name="Huo N."/>
            <person name="Gu Y.Q."/>
            <person name="Zhou H."/>
            <person name="Devos K.M."/>
            <person name="Bennetzen J.L."/>
            <person name="Unver T."/>
            <person name="Budak H."/>
            <person name="Gulick P.J."/>
            <person name="Galiba G."/>
            <person name="Kalapos B."/>
            <person name="Nelson D.R."/>
            <person name="Li P."/>
            <person name="You F.M."/>
            <person name="Luo M.C."/>
            <person name="Dvorak J."/>
        </authorList>
    </citation>
    <scope>NUCLEOTIDE SEQUENCE [LARGE SCALE GENOMIC DNA]</scope>
    <source>
        <strain evidence="2">cv. AL8/78</strain>
    </source>
</reference>
<evidence type="ECO:0000313" key="2">
    <source>
        <dbReference type="EnsemblPlants" id="AET6Gv20182400.18"/>
    </source>
</evidence>
<reference evidence="3" key="2">
    <citation type="journal article" date="2017" name="Nat. Plants">
        <title>The Aegilops tauschii genome reveals multiple impacts of transposons.</title>
        <authorList>
            <person name="Zhao G."/>
            <person name="Zou C."/>
            <person name="Li K."/>
            <person name="Wang K."/>
            <person name="Li T."/>
            <person name="Gao L."/>
            <person name="Zhang X."/>
            <person name="Wang H."/>
            <person name="Yang Z."/>
            <person name="Liu X."/>
            <person name="Jiang W."/>
            <person name="Mao L."/>
            <person name="Kong X."/>
            <person name="Jiao Y."/>
            <person name="Jia J."/>
        </authorList>
    </citation>
    <scope>NUCLEOTIDE SEQUENCE [LARGE SCALE GENOMIC DNA]</scope>
    <source>
        <strain evidence="3">cv. AL8/78</strain>
    </source>
</reference>
<keyword evidence="3" id="KW-1185">Reference proteome</keyword>
<proteinExistence type="predicted"/>
<protein>
    <submittedName>
        <fullName evidence="2">Uncharacterized protein</fullName>
    </submittedName>
</protein>
<evidence type="ECO:0000256" key="1">
    <source>
        <dbReference type="SAM" id="Phobius"/>
    </source>
</evidence>
<organism evidence="2 3">
    <name type="scientific">Aegilops tauschii subsp. strangulata</name>
    <name type="common">Goatgrass</name>
    <dbReference type="NCBI Taxonomy" id="200361"/>
    <lineage>
        <taxon>Eukaryota</taxon>
        <taxon>Viridiplantae</taxon>
        <taxon>Streptophyta</taxon>
        <taxon>Embryophyta</taxon>
        <taxon>Tracheophyta</taxon>
        <taxon>Spermatophyta</taxon>
        <taxon>Magnoliopsida</taxon>
        <taxon>Liliopsida</taxon>
        <taxon>Poales</taxon>
        <taxon>Poaceae</taxon>
        <taxon>BOP clade</taxon>
        <taxon>Pooideae</taxon>
        <taxon>Triticodae</taxon>
        <taxon>Triticeae</taxon>
        <taxon>Triticinae</taxon>
        <taxon>Aegilops</taxon>
    </lineage>
</organism>
<keyword evidence="1" id="KW-1133">Transmembrane helix</keyword>
<dbReference type="AlphaFoldDB" id="A0A453N201"/>
<sequence>YLSPSDIMRNQPHLLIIGTGFAFGYLVVRPSSNTYIKYLVDLCFDAVAL</sequence>
<keyword evidence="1" id="KW-0812">Transmembrane</keyword>
<accession>A0A453N201</accession>
<reference evidence="3" key="1">
    <citation type="journal article" date="2014" name="Science">
        <title>Ancient hybridizations among the ancestral genomes of bread wheat.</title>
        <authorList>
            <consortium name="International Wheat Genome Sequencing Consortium,"/>
            <person name="Marcussen T."/>
            <person name="Sandve S.R."/>
            <person name="Heier L."/>
            <person name="Spannagl M."/>
            <person name="Pfeifer M."/>
            <person name="Jakobsen K.S."/>
            <person name="Wulff B.B."/>
            <person name="Steuernagel B."/>
            <person name="Mayer K.F."/>
            <person name="Olsen O.A."/>
        </authorList>
    </citation>
    <scope>NUCLEOTIDE SEQUENCE [LARGE SCALE GENOMIC DNA]</scope>
    <source>
        <strain evidence="3">cv. AL8/78</strain>
    </source>
</reference>
<name>A0A453N201_AEGTS</name>
<dbReference type="Proteomes" id="UP000015105">
    <property type="component" value="Chromosome 6D"/>
</dbReference>
<dbReference type="EnsemblPlants" id="AET6Gv20182400.18">
    <property type="protein sequence ID" value="AET6Gv20182400.18"/>
    <property type="gene ID" value="AET6Gv20182400"/>
</dbReference>
<keyword evidence="1" id="KW-0472">Membrane</keyword>